<organism evidence="2 3">
    <name type="scientific">Hufsiella ginkgonis</name>
    <dbReference type="NCBI Taxonomy" id="2695274"/>
    <lineage>
        <taxon>Bacteria</taxon>
        <taxon>Pseudomonadati</taxon>
        <taxon>Bacteroidota</taxon>
        <taxon>Sphingobacteriia</taxon>
        <taxon>Sphingobacteriales</taxon>
        <taxon>Sphingobacteriaceae</taxon>
        <taxon>Hufsiella</taxon>
    </lineage>
</organism>
<evidence type="ECO:0000313" key="3">
    <source>
        <dbReference type="Proteomes" id="UP000451233"/>
    </source>
</evidence>
<sequence>MGIYKKITYLLCGSLLAAGIPARAQQTIQFSQYVFNGLAINPAYAGYKEDWSASLSYRLQWAGIDGAPRTGTVSLDGLTNDRNKNIGIGVIVTTDKIGPQNTSSVYGNYAYRVRLDEYDTKRLCFGIGIGATQYSVDGAALTGTSIGDGSIPAGHVSKIIPDLRAGAAYYSPGFYLAASLMNGLAGAGFIDNTTAIKQVRHMYVTGGALIPLNKGLDLKPSFLIKEDFNGPTNLDLTAYLAFNKVIWAGASWRARAPLFNKTNLQQGLDRSDVAAALVQLYYQRFRLGYSYDFTTSKLSTHQNGSHEISFSMAFKSRAGRVLTPRYF</sequence>
<accession>A0A7K1XTV7</accession>
<reference evidence="2 3" key="1">
    <citation type="submission" date="2019-11" db="EMBL/GenBank/DDBJ databases">
        <title>Pedobacter sp. HMF7056 Genome sequencing and assembly.</title>
        <authorList>
            <person name="Kang H."/>
            <person name="Kim H."/>
            <person name="Joh K."/>
        </authorList>
    </citation>
    <scope>NUCLEOTIDE SEQUENCE [LARGE SCALE GENOMIC DNA]</scope>
    <source>
        <strain evidence="2 3">HMF7056</strain>
    </source>
</reference>
<dbReference type="AlphaFoldDB" id="A0A7K1XTV7"/>
<dbReference type="InterPro" id="IPR019861">
    <property type="entry name" value="PorP/SprF_Bacteroidetes"/>
</dbReference>
<dbReference type="Proteomes" id="UP000451233">
    <property type="component" value="Unassembled WGS sequence"/>
</dbReference>
<gene>
    <name evidence="2" type="ORF">GS398_02980</name>
</gene>
<feature type="chain" id="PRO_5029518399" evidence="1">
    <location>
        <begin position="25"/>
        <end position="327"/>
    </location>
</feature>
<dbReference type="EMBL" id="WVHS01000001">
    <property type="protein sequence ID" value="MXV14248.1"/>
    <property type="molecule type" value="Genomic_DNA"/>
</dbReference>
<comment type="caution">
    <text evidence="2">The sequence shown here is derived from an EMBL/GenBank/DDBJ whole genome shotgun (WGS) entry which is preliminary data.</text>
</comment>
<dbReference type="Pfam" id="PF11751">
    <property type="entry name" value="PorP_SprF"/>
    <property type="match status" value="1"/>
</dbReference>
<evidence type="ECO:0000256" key="1">
    <source>
        <dbReference type="SAM" id="SignalP"/>
    </source>
</evidence>
<feature type="signal peptide" evidence="1">
    <location>
        <begin position="1"/>
        <end position="24"/>
    </location>
</feature>
<protein>
    <submittedName>
        <fullName evidence="2">Type IX secretion system membrane protein PorP/SprF</fullName>
    </submittedName>
</protein>
<dbReference type="RefSeq" id="WP_160905233.1">
    <property type="nucleotide sequence ID" value="NZ_WVHS01000001.1"/>
</dbReference>
<dbReference type="NCBIfam" id="TIGR03519">
    <property type="entry name" value="T9SS_PorP_fam"/>
    <property type="match status" value="1"/>
</dbReference>
<keyword evidence="1" id="KW-0732">Signal</keyword>
<name>A0A7K1XTV7_9SPHI</name>
<evidence type="ECO:0000313" key="2">
    <source>
        <dbReference type="EMBL" id="MXV14248.1"/>
    </source>
</evidence>
<proteinExistence type="predicted"/>
<keyword evidence="3" id="KW-1185">Reference proteome</keyword>